<protein>
    <submittedName>
        <fullName evidence="2">Uncharacterized protein</fullName>
    </submittedName>
</protein>
<name>A0A7V8FIH6_STEMA</name>
<reference evidence="3" key="1">
    <citation type="journal article" date="2020" name="MBio">
        <title>Horizontal gene transfer to a defensive symbiont with a reduced genome amongst a multipartite beetle microbiome.</title>
        <authorList>
            <person name="Waterworth S.C."/>
            <person name="Florez L.V."/>
            <person name="Rees E.R."/>
            <person name="Hertweck C."/>
            <person name="Kaltenpoth M."/>
            <person name="Kwan J.C."/>
        </authorList>
    </citation>
    <scope>NUCLEOTIDE SEQUENCE [LARGE SCALE GENOMIC DNA]</scope>
</reference>
<comment type="caution">
    <text evidence="2">The sequence shown here is derived from an EMBL/GenBank/DDBJ whole genome shotgun (WGS) entry which is preliminary data.</text>
</comment>
<dbReference type="AlphaFoldDB" id="A0A7V8FIH6"/>
<proteinExistence type="predicted"/>
<keyword evidence="1" id="KW-0472">Membrane</keyword>
<sequence>MSEHTPDKTPNPLLELLFGGNMLQGTAKAIFWVAVLCAVLTAVTCL</sequence>
<keyword evidence="1" id="KW-0812">Transmembrane</keyword>
<keyword evidence="1" id="KW-1133">Transmembrane helix</keyword>
<evidence type="ECO:0000313" key="3">
    <source>
        <dbReference type="Proteomes" id="UP000487117"/>
    </source>
</evidence>
<accession>A0A7V8FIH6</accession>
<dbReference type="EMBL" id="WNDS01000002">
    <property type="protein sequence ID" value="KAF1016359.1"/>
    <property type="molecule type" value="Genomic_DNA"/>
</dbReference>
<evidence type="ECO:0000256" key="1">
    <source>
        <dbReference type="SAM" id="Phobius"/>
    </source>
</evidence>
<dbReference type="Proteomes" id="UP000487117">
    <property type="component" value="Unassembled WGS sequence"/>
</dbReference>
<organism evidence="2 3">
    <name type="scientific">Stenotrophomonas maltophilia</name>
    <name type="common">Pseudomonas maltophilia</name>
    <name type="synonym">Xanthomonas maltophilia</name>
    <dbReference type="NCBI Taxonomy" id="40324"/>
    <lineage>
        <taxon>Bacteria</taxon>
        <taxon>Pseudomonadati</taxon>
        <taxon>Pseudomonadota</taxon>
        <taxon>Gammaproteobacteria</taxon>
        <taxon>Lysobacterales</taxon>
        <taxon>Lysobacteraceae</taxon>
        <taxon>Stenotrophomonas</taxon>
        <taxon>Stenotrophomonas maltophilia group</taxon>
    </lineage>
</organism>
<gene>
    <name evidence="2" type="ORF">GAK31_01854</name>
</gene>
<evidence type="ECO:0000313" key="2">
    <source>
        <dbReference type="EMBL" id="KAF1016359.1"/>
    </source>
</evidence>
<feature type="transmembrane region" description="Helical" evidence="1">
    <location>
        <begin position="29"/>
        <end position="45"/>
    </location>
</feature>